<dbReference type="SUPFAM" id="SSF48150">
    <property type="entry name" value="DNA-glycosylase"/>
    <property type="match status" value="1"/>
</dbReference>
<feature type="binding site" evidence="1">
    <location>
        <position position="189"/>
    </location>
    <ligand>
        <name>Zn(2+)</name>
        <dbReference type="ChEBI" id="CHEBI:29105"/>
    </ligand>
</feature>
<accession>V7I0H8</accession>
<feature type="binding site" evidence="1">
    <location>
        <position position="18"/>
    </location>
    <ligand>
        <name>Zn(2+)</name>
        <dbReference type="ChEBI" id="CHEBI:29105"/>
    </ligand>
</feature>
<sequence>MKFFAYLYNRGVILMDKCPWALTHPLLEKYHDEVWGKPVYDENKLYEMLVLESFQAGLSWLTILKRYDGFKAAFCDFEWQKVARFTADDVTRLLQNETIIRHRGKIEATINNAQVLQKLANSQVSLYDLLWDEVGHQQILNHWQFSEEVPSQDAIAQRLAKKLKKLGFKFVGPTTCYSLMQACGLVNDHLESCPSWKKCQEVDFGDGSVSY</sequence>
<keyword evidence="1" id="KW-0862">Zinc</keyword>
<dbReference type="Pfam" id="PF03352">
    <property type="entry name" value="Adenine_glyco"/>
    <property type="match status" value="1"/>
</dbReference>
<dbReference type="Proteomes" id="UP000018559">
    <property type="component" value="Unassembled WGS sequence"/>
</dbReference>
<dbReference type="InterPro" id="IPR052891">
    <property type="entry name" value="DNA-3mA_glycosylase"/>
</dbReference>
<feature type="binding site" evidence="1">
    <location>
        <position position="31"/>
    </location>
    <ligand>
        <name>Zn(2+)</name>
        <dbReference type="ChEBI" id="CHEBI:29105"/>
    </ligand>
</feature>
<dbReference type="Gene3D" id="1.10.340.30">
    <property type="entry name" value="Hypothetical protein, domain 2"/>
    <property type="match status" value="1"/>
</dbReference>
<dbReference type="GO" id="GO:0008725">
    <property type="term" value="F:DNA-3-methyladenine glycosylase activity"/>
    <property type="evidence" value="ECO:0007669"/>
    <property type="project" value="InterPro"/>
</dbReference>
<protein>
    <submittedName>
        <fullName evidence="2">DNA-3-methyladenine glycosylase I</fullName>
    </submittedName>
</protein>
<dbReference type="AlphaFoldDB" id="V7I0H8"/>
<keyword evidence="1" id="KW-0479">Metal-binding</keyword>
<name>V7I0H8_9LACO</name>
<dbReference type="PATRIC" id="fig|1392007.3.peg.403"/>
<dbReference type="PANTHER" id="PTHR30037">
    <property type="entry name" value="DNA-3-METHYLADENINE GLYCOSYLASE 1"/>
    <property type="match status" value="1"/>
</dbReference>
<reference evidence="2 3" key="1">
    <citation type="journal article" date="2014" name="Genome Announc.">
        <title>The Genome of the Predominant Equine Lactobacillus Species, Lactobacillus equi, Is Reflective of Its Lifestyle Adaptations to an Herbivorous Host.</title>
        <authorList>
            <person name="O'Donnell M.M."/>
            <person name="Harris H.M."/>
            <person name="O'Toole P.W."/>
            <person name="Ross R.P."/>
        </authorList>
    </citation>
    <scope>NUCLEOTIDE SEQUENCE [LARGE SCALE GENOMIC DNA]</scope>
    <source>
        <strain evidence="2 3">DPC 6820</strain>
    </source>
</reference>
<proteinExistence type="predicted"/>
<organism evidence="2 3">
    <name type="scientific">Ligilactobacillus equi DPC 6820</name>
    <dbReference type="NCBI Taxonomy" id="1392007"/>
    <lineage>
        <taxon>Bacteria</taxon>
        <taxon>Bacillati</taxon>
        <taxon>Bacillota</taxon>
        <taxon>Bacilli</taxon>
        <taxon>Lactobacillales</taxon>
        <taxon>Lactobacillaceae</taxon>
        <taxon>Ligilactobacillus</taxon>
    </lineage>
</organism>
<dbReference type="InterPro" id="IPR011257">
    <property type="entry name" value="DNA_glycosylase"/>
</dbReference>
<dbReference type="GO" id="GO:0046872">
    <property type="term" value="F:metal ion binding"/>
    <property type="evidence" value="ECO:0007669"/>
    <property type="project" value="UniProtKB-KW"/>
</dbReference>
<dbReference type="PANTHER" id="PTHR30037:SF4">
    <property type="entry name" value="DNA-3-METHYLADENINE GLYCOSYLASE I"/>
    <property type="match status" value="1"/>
</dbReference>
<evidence type="ECO:0000313" key="2">
    <source>
        <dbReference type="EMBL" id="ETA74781.1"/>
    </source>
</evidence>
<dbReference type="InterPro" id="IPR005019">
    <property type="entry name" value="Adenine_glyco"/>
</dbReference>
<evidence type="ECO:0000256" key="1">
    <source>
        <dbReference type="PIRSR" id="PIRSR605019-1"/>
    </source>
</evidence>
<gene>
    <name evidence="2" type="ORF">LEQ_1695</name>
</gene>
<comment type="caution">
    <text evidence="2">The sequence shown here is derived from an EMBL/GenBank/DDBJ whole genome shotgun (WGS) entry which is preliminary data.</text>
</comment>
<dbReference type="EMBL" id="AWWH01000045">
    <property type="protein sequence ID" value="ETA74781.1"/>
    <property type="molecule type" value="Genomic_DNA"/>
</dbReference>
<feature type="binding site" evidence="1">
    <location>
        <position position="193"/>
    </location>
    <ligand>
        <name>Zn(2+)</name>
        <dbReference type="ChEBI" id="CHEBI:29105"/>
    </ligand>
</feature>
<evidence type="ECO:0000313" key="3">
    <source>
        <dbReference type="Proteomes" id="UP000018559"/>
    </source>
</evidence>
<keyword evidence="3" id="KW-1185">Reference proteome</keyword>
<dbReference type="GO" id="GO:0006284">
    <property type="term" value="P:base-excision repair"/>
    <property type="evidence" value="ECO:0007669"/>
    <property type="project" value="InterPro"/>
</dbReference>